<dbReference type="CDD" id="cd10959">
    <property type="entry name" value="CE4_NodB_like_3"/>
    <property type="match status" value="1"/>
</dbReference>
<name>A0A9X7W0Q9_9BACL</name>
<sequence length="260" mass="29284">MTLQGVAVVAGVIVALFICAFIVYSGLPNLWVRVFHRRALRALPASSENLHRVVLTFDDGPDAKYTPRLLDALHLAGVSATFFVIASKAERNPDIVQRMIEEGHDVQIHGYRHLMVPFLFPRATLMQVEGSSKVLQRKFGIESSWYRPTWGLCNAVTLFSKSARRHRLVTWSIMVGDWKQTRPETLLRRIRNKLHPGAVIVLHDSDETFGADTGAPDNVIELIPQLVNLVRSKGYEFVTLSQGCQDSSVLRSKGSEYLYR</sequence>
<proteinExistence type="predicted"/>
<feature type="domain" description="NodB homology" evidence="2">
    <location>
        <begin position="51"/>
        <end position="238"/>
    </location>
</feature>
<evidence type="ECO:0000313" key="4">
    <source>
        <dbReference type="Proteomes" id="UP000663505"/>
    </source>
</evidence>
<dbReference type="InterPro" id="IPR011330">
    <property type="entry name" value="Glyco_hydro/deAcase_b/a-brl"/>
</dbReference>
<evidence type="ECO:0000256" key="1">
    <source>
        <dbReference type="SAM" id="Phobius"/>
    </source>
</evidence>
<dbReference type="PROSITE" id="PS51677">
    <property type="entry name" value="NODB"/>
    <property type="match status" value="1"/>
</dbReference>
<dbReference type="SUPFAM" id="SSF88713">
    <property type="entry name" value="Glycoside hydrolase/deacetylase"/>
    <property type="match status" value="1"/>
</dbReference>
<keyword evidence="4" id="KW-1185">Reference proteome</keyword>
<keyword evidence="1" id="KW-0472">Membrane</keyword>
<dbReference type="InterPro" id="IPR050248">
    <property type="entry name" value="Polysacc_deacetylase_ArnD"/>
</dbReference>
<evidence type="ECO:0000259" key="2">
    <source>
        <dbReference type="PROSITE" id="PS51677"/>
    </source>
</evidence>
<accession>A0A9X7W0Q9</accession>
<dbReference type="PANTHER" id="PTHR10587:SF137">
    <property type="entry name" value="4-DEOXY-4-FORMAMIDO-L-ARABINOSE-PHOSPHOUNDECAPRENOL DEFORMYLASE ARND-RELATED"/>
    <property type="match status" value="1"/>
</dbReference>
<organism evidence="3 4">
    <name type="scientific">Alicyclobacillus mengziensis</name>
    <dbReference type="NCBI Taxonomy" id="2931921"/>
    <lineage>
        <taxon>Bacteria</taxon>
        <taxon>Bacillati</taxon>
        <taxon>Bacillota</taxon>
        <taxon>Bacilli</taxon>
        <taxon>Bacillales</taxon>
        <taxon>Alicyclobacillaceae</taxon>
        <taxon>Alicyclobacillus</taxon>
    </lineage>
</organism>
<dbReference type="Pfam" id="PF01522">
    <property type="entry name" value="Polysacc_deac_1"/>
    <property type="match status" value="1"/>
</dbReference>
<evidence type="ECO:0000313" key="3">
    <source>
        <dbReference type="EMBL" id="QSO48057.1"/>
    </source>
</evidence>
<keyword evidence="1" id="KW-1133">Transmembrane helix</keyword>
<gene>
    <name evidence="3" type="ORF">JZ786_03240</name>
</gene>
<feature type="transmembrane region" description="Helical" evidence="1">
    <location>
        <begin position="6"/>
        <end position="32"/>
    </location>
</feature>
<dbReference type="Proteomes" id="UP000663505">
    <property type="component" value="Chromosome"/>
</dbReference>
<dbReference type="KEGG" id="afx:JZ786_03240"/>
<reference evidence="3 4" key="1">
    <citation type="submission" date="2021-02" db="EMBL/GenBank/DDBJ databases">
        <title>Alicyclobacillus curvatus sp. nov. and Alicyclobacillus mengziensis sp. nov., two acidophilic bacteria isolated from acid mine drainage.</title>
        <authorList>
            <person name="Huang Y."/>
        </authorList>
    </citation>
    <scope>NUCLEOTIDE SEQUENCE [LARGE SCALE GENOMIC DNA]</scope>
    <source>
        <strain evidence="3 4">S30H14</strain>
    </source>
</reference>
<protein>
    <submittedName>
        <fullName evidence="3">Polysaccharide deacetylase family protein</fullName>
    </submittedName>
</protein>
<dbReference type="EMBL" id="CP071182">
    <property type="protein sequence ID" value="QSO48057.1"/>
    <property type="molecule type" value="Genomic_DNA"/>
</dbReference>
<dbReference type="GO" id="GO:0005975">
    <property type="term" value="P:carbohydrate metabolic process"/>
    <property type="evidence" value="ECO:0007669"/>
    <property type="project" value="InterPro"/>
</dbReference>
<dbReference type="AlphaFoldDB" id="A0A9X7W0Q9"/>
<dbReference type="InterPro" id="IPR002509">
    <property type="entry name" value="NODB_dom"/>
</dbReference>
<dbReference type="Gene3D" id="3.20.20.370">
    <property type="entry name" value="Glycoside hydrolase/deacetylase"/>
    <property type="match status" value="1"/>
</dbReference>
<dbReference type="GO" id="GO:0016810">
    <property type="term" value="F:hydrolase activity, acting on carbon-nitrogen (but not peptide) bonds"/>
    <property type="evidence" value="ECO:0007669"/>
    <property type="project" value="InterPro"/>
</dbReference>
<dbReference type="PANTHER" id="PTHR10587">
    <property type="entry name" value="GLYCOSYL TRANSFERASE-RELATED"/>
    <property type="match status" value="1"/>
</dbReference>
<keyword evidence="1" id="KW-0812">Transmembrane</keyword>